<name>A0A1Q3BT59_CEPFO</name>
<dbReference type="InParanoid" id="A0A1Q3BT59"/>
<accession>A0A1Q3BT59</accession>
<dbReference type="SUPFAM" id="SSF53335">
    <property type="entry name" value="S-adenosyl-L-methionine-dependent methyltransferases"/>
    <property type="match status" value="1"/>
</dbReference>
<organism evidence="3 4">
    <name type="scientific">Cephalotus follicularis</name>
    <name type="common">Albany pitcher plant</name>
    <dbReference type="NCBI Taxonomy" id="3775"/>
    <lineage>
        <taxon>Eukaryota</taxon>
        <taxon>Viridiplantae</taxon>
        <taxon>Streptophyta</taxon>
        <taxon>Embryophyta</taxon>
        <taxon>Tracheophyta</taxon>
        <taxon>Spermatophyta</taxon>
        <taxon>Magnoliopsida</taxon>
        <taxon>eudicotyledons</taxon>
        <taxon>Gunneridae</taxon>
        <taxon>Pentapetalae</taxon>
        <taxon>rosids</taxon>
        <taxon>fabids</taxon>
        <taxon>Oxalidales</taxon>
        <taxon>Cephalotaceae</taxon>
        <taxon>Cephalotus</taxon>
    </lineage>
</organism>
<dbReference type="CDD" id="cd02440">
    <property type="entry name" value="AdoMet_MTases"/>
    <property type="match status" value="1"/>
</dbReference>
<dbReference type="InterPro" id="IPR029063">
    <property type="entry name" value="SAM-dependent_MTases_sf"/>
</dbReference>
<proteinExistence type="predicted"/>
<keyword evidence="4" id="KW-1185">Reference proteome</keyword>
<keyword evidence="1" id="KW-1133">Transmembrane helix</keyword>
<sequence>METHIQNLLNKLSIASTSIATITLILLLLQIPQTCIPPNISTTKPHLKFPSSTCDSPLLHHHRHLPLSKKNSRLWSSNSWQKQLLSYTHFFTHLKLLHNHSRVLCVSAGAGHEVMALKNMGLEDVTGVDLVDSLPLVRKADPHNLPFFDGVFDFIFTGHLSEALYPIRFVAEMERTVRSGGVCVVVVAECGDQQVLEIVGLFRNSSFVGAMNVTLIGMPMTRIIMRTR</sequence>
<protein>
    <submittedName>
        <fullName evidence="3">Methyltransf_11 domain-containing protein</fullName>
    </submittedName>
</protein>
<dbReference type="PANTHER" id="PTHR45085">
    <property type="entry name" value="F21J9.14"/>
    <property type="match status" value="1"/>
</dbReference>
<dbReference type="Gene3D" id="3.40.50.150">
    <property type="entry name" value="Vaccinia Virus protein VP39"/>
    <property type="match status" value="1"/>
</dbReference>
<evidence type="ECO:0000256" key="1">
    <source>
        <dbReference type="SAM" id="Phobius"/>
    </source>
</evidence>
<feature type="domain" description="Methyltransferase type 11" evidence="2">
    <location>
        <begin position="104"/>
        <end position="185"/>
    </location>
</feature>
<keyword evidence="1" id="KW-0472">Membrane</keyword>
<gene>
    <name evidence="3" type="ORF">CFOL_v3_14660</name>
</gene>
<dbReference type="InterPro" id="IPR013216">
    <property type="entry name" value="Methyltransf_11"/>
</dbReference>
<dbReference type="Pfam" id="PF08241">
    <property type="entry name" value="Methyltransf_11"/>
    <property type="match status" value="1"/>
</dbReference>
<keyword evidence="1" id="KW-0812">Transmembrane</keyword>
<evidence type="ECO:0000313" key="4">
    <source>
        <dbReference type="Proteomes" id="UP000187406"/>
    </source>
</evidence>
<evidence type="ECO:0000313" key="3">
    <source>
        <dbReference type="EMBL" id="GAV71166.1"/>
    </source>
</evidence>
<dbReference type="FunCoup" id="A0A1Q3BT59">
    <property type="interactions" value="5"/>
</dbReference>
<dbReference type="AlphaFoldDB" id="A0A1Q3BT59"/>
<evidence type="ECO:0000259" key="2">
    <source>
        <dbReference type="Pfam" id="PF08241"/>
    </source>
</evidence>
<dbReference type="PANTHER" id="PTHR45085:SF3">
    <property type="entry name" value="S-ADENOSYL-L-METHIONINE-DEPENDENT METHYLTRANSFERASES SUPERFAMILY PROTEIN"/>
    <property type="match status" value="1"/>
</dbReference>
<comment type="caution">
    <text evidence="3">The sequence shown here is derived from an EMBL/GenBank/DDBJ whole genome shotgun (WGS) entry which is preliminary data.</text>
</comment>
<dbReference type="EMBL" id="BDDD01000882">
    <property type="protein sequence ID" value="GAV71166.1"/>
    <property type="molecule type" value="Genomic_DNA"/>
</dbReference>
<dbReference type="Proteomes" id="UP000187406">
    <property type="component" value="Unassembled WGS sequence"/>
</dbReference>
<dbReference type="GO" id="GO:0008757">
    <property type="term" value="F:S-adenosylmethionine-dependent methyltransferase activity"/>
    <property type="evidence" value="ECO:0007669"/>
    <property type="project" value="InterPro"/>
</dbReference>
<dbReference type="STRING" id="3775.A0A1Q3BT59"/>
<dbReference type="OrthoDB" id="682522at2759"/>
<feature type="transmembrane region" description="Helical" evidence="1">
    <location>
        <begin position="12"/>
        <end position="31"/>
    </location>
</feature>
<reference evidence="4" key="1">
    <citation type="submission" date="2016-04" db="EMBL/GenBank/DDBJ databases">
        <title>Cephalotus genome sequencing.</title>
        <authorList>
            <person name="Fukushima K."/>
            <person name="Hasebe M."/>
            <person name="Fang X."/>
        </authorList>
    </citation>
    <scope>NUCLEOTIDE SEQUENCE [LARGE SCALE GENOMIC DNA]</scope>
    <source>
        <strain evidence="4">cv. St1</strain>
    </source>
</reference>